<dbReference type="Pfam" id="PF06356">
    <property type="entry name" value="DUF1064"/>
    <property type="match status" value="1"/>
</dbReference>
<reference evidence="1" key="1">
    <citation type="journal article" date="2021" name="Proc. Natl. Acad. Sci. U.S.A.">
        <title>A Catalog of Tens of Thousands of Viruses from Human Metagenomes Reveals Hidden Associations with Chronic Diseases.</title>
        <authorList>
            <person name="Tisza M.J."/>
            <person name="Buck C.B."/>
        </authorList>
    </citation>
    <scope>NUCLEOTIDE SEQUENCE</scope>
    <source>
        <strain evidence="1">CtelJ1</strain>
    </source>
</reference>
<dbReference type="GO" id="GO:0004519">
    <property type="term" value="F:endonuclease activity"/>
    <property type="evidence" value="ECO:0007669"/>
    <property type="project" value="UniProtKB-KW"/>
</dbReference>
<proteinExistence type="predicted"/>
<accession>A0A8S5V2A4</accession>
<organism evidence="1">
    <name type="scientific">CrAss-like virus sp. ctelJ1</name>
    <dbReference type="NCBI Taxonomy" id="2825838"/>
    <lineage>
        <taxon>Viruses</taxon>
        <taxon>Duplodnaviria</taxon>
        <taxon>Heunggongvirae</taxon>
        <taxon>Uroviricota</taxon>
        <taxon>Caudoviricetes</taxon>
        <taxon>Crassvirales</taxon>
    </lineage>
</organism>
<dbReference type="Gene3D" id="3.40.91.30">
    <property type="match status" value="1"/>
</dbReference>
<dbReference type="EMBL" id="BK016184">
    <property type="protein sequence ID" value="DAG00882.1"/>
    <property type="molecule type" value="Genomic_DNA"/>
</dbReference>
<name>A0A8S5V2A4_9CAUD</name>
<keyword evidence="1" id="KW-0540">Nuclease</keyword>
<protein>
    <submittedName>
        <fullName evidence="1">Endonuclease</fullName>
    </submittedName>
</protein>
<dbReference type="InterPro" id="IPR009414">
    <property type="entry name" value="DUF1064"/>
</dbReference>
<keyword evidence="1" id="KW-0378">Hydrolase</keyword>
<evidence type="ECO:0000313" key="1">
    <source>
        <dbReference type="EMBL" id="DAG00882.1"/>
    </source>
</evidence>
<keyword evidence="1" id="KW-0255">Endonuclease</keyword>
<sequence length="160" mass="18836">MNKKIKNATPVDIDGIHFRSKMEARVYSILKENGFDIDYEKRTFDLLSGFYPTVECYDRHYDRKQKNEMFGLSQDKVMAITYTPDFSIEINGALVLLEVKGKENDTYPLKKKMFRRLLESLKEMTGKRFIFIEVHTLRETRSVVEFLKTLNNEETNASDD</sequence>